<dbReference type="AlphaFoldDB" id="A0A7R9KQV6"/>
<keyword evidence="2" id="KW-1185">Reference proteome</keyword>
<protein>
    <submittedName>
        <fullName evidence="1">Uncharacterized protein</fullName>
    </submittedName>
</protein>
<dbReference type="Gene3D" id="3.40.50.720">
    <property type="entry name" value="NAD(P)-binding Rossmann-like Domain"/>
    <property type="match status" value="1"/>
</dbReference>
<proteinExistence type="predicted"/>
<dbReference type="EMBL" id="CAJPIZ010003965">
    <property type="protein sequence ID" value="CAG2107028.1"/>
    <property type="molecule type" value="Genomic_DNA"/>
</dbReference>
<dbReference type="Pfam" id="PF13561">
    <property type="entry name" value="adh_short_C2"/>
    <property type="match status" value="1"/>
</dbReference>
<dbReference type="PANTHER" id="PTHR43975">
    <property type="entry name" value="ZGC:101858"/>
    <property type="match status" value="1"/>
</dbReference>
<sequence>MRTTEKLIGKQSLYKLYIWFKIMCDVIRIEHRVDCKYNYIFKNWIIVTEAVSDRGGLVILYTNFGIAHMAPQQSPTHSNQPLRVVADLTKTRDIERLVGEIVDKFGQLDAMITFANSYPLLNITDPNLMDVWDQTLRADLRATAELFHLTYLLLEKARGSATVVATIAGVAPNLPIVPPKLAFNIWLKNLALELGAKGVRVNTINVGAITPDGTNLGNPVLALMEKRHRWVIWVYPWMWPKGLCFYHHLMPSISPGPIWSSMAAEGQGQVGKGKRLPLPTKNGQVIVLAYQKWARDSACLPKMGKR</sequence>
<dbReference type="InterPro" id="IPR002347">
    <property type="entry name" value="SDR_fam"/>
</dbReference>
<dbReference type="SUPFAM" id="SSF51735">
    <property type="entry name" value="NAD(P)-binding Rossmann-fold domains"/>
    <property type="match status" value="1"/>
</dbReference>
<dbReference type="OrthoDB" id="1669814at2759"/>
<evidence type="ECO:0000313" key="1">
    <source>
        <dbReference type="EMBL" id="CAD7626598.1"/>
    </source>
</evidence>
<name>A0A7R9KQV6_9ACAR</name>
<dbReference type="Proteomes" id="UP000759131">
    <property type="component" value="Unassembled WGS sequence"/>
</dbReference>
<gene>
    <name evidence="1" type="ORF">OSB1V03_LOCUS7031</name>
</gene>
<organism evidence="1">
    <name type="scientific">Medioppia subpectinata</name>
    <dbReference type="NCBI Taxonomy" id="1979941"/>
    <lineage>
        <taxon>Eukaryota</taxon>
        <taxon>Metazoa</taxon>
        <taxon>Ecdysozoa</taxon>
        <taxon>Arthropoda</taxon>
        <taxon>Chelicerata</taxon>
        <taxon>Arachnida</taxon>
        <taxon>Acari</taxon>
        <taxon>Acariformes</taxon>
        <taxon>Sarcoptiformes</taxon>
        <taxon>Oribatida</taxon>
        <taxon>Brachypylina</taxon>
        <taxon>Oppioidea</taxon>
        <taxon>Oppiidae</taxon>
        <taxon>Medioppia</taxon>
    </lineage>
</organism>
<dbReference type="EMBL" id="OC858540">
    <property type="protein sequence ID" value="CAD7626598.1"/>
    <property type="molecule type" value="Genomic_DNA"/>
</dbReference>
<dbReference type="InterPro" id="IPR036291">
    <property type="entry name" value="NAD(P)-bd_dom_sf"/>
</dbReference>
<reference evidence="1" key="1">
    <citation type="submission" date="2020-11" db="EMBL/GenBank/DDBJ databases">
        <authorList>
            <person name="Tran Van P."/>
        </authorList>
    </citation>
    <scope>NUCLEOTIDE SEQUENCE</scope>
</reference>
<accession>A0A7R9KQV6</accession>
<evidence type="ECO:0000313" key="2">
    <source>
        <dbReference type="Proteomes" id="UP000759131"/>
    </source>
</evidence>
<dbReference type="PANTHER" id="PTHR43975:SF2">
    <property type="entry name" value="EG:BACR7A4.14 PROTEIN-RELATED"/>
    <property type="match status" value="1"/>
</dbReference>